<dbReference type="AlphaFoldDB" id="A0A9X2F5B3"/>
<proteinExistence type="predicted"/>
<dbReference type="Proteomes" id="UP001155241">
    <property type="component" value="Unassembled WGS sequence"/>
</dbReference>
<reference evidence="1" key="1">
    <citation type="submission" date="2022-06" db="EMBL/GenBank/DDBJ databases">
        <title>Aeoliella straminimaris, a novel planctomycete from sediments.</title>
        <authorList>
            <person name="Vitorino I.R."/>
            <person name="Lage O.M."/>
        </authorList>
    </citation>
    <scope>NUCLEOTIDE SEQUENCE</scope>
    <source>
        <strain evidence="1">ICT_H6.2</strain>
    </source>
</reference>
<accession>A0A9X2F5B3</accession>
<protein>
    <submittedName>
        <fullName evidence="1">DUF3352 domain-containing protein</fullName>
    </submittedName>
</protein>
<gene>
    <name evidence="1" type="ORF">NG895_01270</name>
</gene>
<organism evidence="1 2">
    <name type="scientific">Aeoliella straminimaris</name>
    <dbReference type="NCBI Taxonomy" id="2954799"/>
    <lineage>
        <taxon>Bacteria</taxon>
        <taxon>Pseudomonadati</taxon>
        <taxon>Planctomycetota</taxon>
        <taxon>Planctomycetia</taxon>
        <taxon>Pirellulales</taxon>
        <taxon>Lacipirellulaceae</taxon>
        <taxon>Aeoliella</taxon>
    </lineage>
</organism>
<sequence>MADDCLADRCKLPLLWLAFLVLQVTAGRAIAAKPAVDLLPAATKFCWSVAHEQEYSKRFHATQLGGLLSDPAVQPFLDDLPRQMREEASNHPLSVLWIDLGIESDDVEDLTEGEVAWAVVHADGETPARVLLANVTGRAEQTEALLAKIDAAMAKEQARKDEIEIAGTPVTRFDLPPAGQYARRSLFYCQRDGELVCADSESILKVLLQNLDSDSSEVLSRQPGYQQVIKRCQASAGDQSPDATLYLVPVDLMAALQQLAPEPDERTVENLRIARKHNFDAISAVGGLLTVGQGEFDFHLRLAIYAPKPWQNGMRVCNLPNATMKLPAWVRGDNDSLMLLNVDFQEFSKYFGPLFDDVYGEGEEGLYEDLKNSLKEDPAGAQIDVDQEVYAKLSPQTVLLSRDVLPVTPNSPQRLIAYATTDEAALAATVSKAMEADSNVEMQEIAGHKAYFSYTVEEGDGFSDSLLEPERSEEPSFITCVANGHLMFATDAQILEDAIAGGESMVDSVDLQAAGSYWKPLGKERCLEYFARLGPAVHVDYELFRQGRKPLAGKSFKGLLNNIAMGEPPAINEPEFDGSKLPPFEQVQQHFGLAALAGVATDDGWYLEGFILKKQ</sequence>
<evidence type="ECO:0000313" key="2">
    <source>
        <dbReference type="Proteomes" id="UP001155241"/>
    </source>
</evidence>
<evidence type="ECO:0000313" key="1">
    <source>
        <dbReference type="EMBL" id="MCO6042527.1"/>
    </source>
</evidence>
<comment type="caution">
    <text evidence="1">The sequence shown here is derived from an EMBL/GenBank/DDBJ whole genome shotgun (WGS) entry which is preliminary data.</text>
</comment>
<dbReference type="EMBL" id="JAMXLR010000004">
    <property type="protein sequence ID" value="MCO6042527.1"/>
    <property type="molecule type" value="Genomic_DNA"/>
</dbReference>
<name>A0A9X2F5B3_9BACT</name>
<keyword evidence="2" id="KW-1185">Reference proteome</keyword>
<dbReference type="RefSeq" id="WP_252850629.1">
    <property type="nucleotide sequence ID" value="NZ_JAMXLR010000004.1"/>
</dbReference>